<dbReference type="Gramene" id="rna-AYBTSS11_LOCUS7185">
    <property type="protein sequence ID" value="CAJ1935912.1"/>
    <property type="gene ID" value="gene-AYBTSS11_LOCUS7185"/>
</dbReference>
<feature type="transmembrane region" description="Helical" evidence="1">
    <location>
        <begin position="63"/>
        <end position="83"/>
    </location>
</feature>
<keyword evidence="1" id="KW-0472">Membrane</keyword>
<dbReference type="EMBL" id="OY731400">
    <property type="protein sequence ID" value="CAJ1935912.1"/>
    <property type="molecule type" value="Genomic_DNA"/>
</dbReference>
<keyword evidence="1" id="KW-0812">Transmembrane</keyword>
<evidence type="ECO:0000313" key="2">
    <source>
        <dbReference type="EMBL" id="CAJ1935912.1"/>
    </source>
</evidence>
<dbReference type="PANTHER" id="PTHR33306">
    <property type="entry name" value="EXPRESSED PROTEIN-RELATED-RELATED"/>
    <property type="match status" value="1"/>
</dbReference>
<feature type="transmembrane region" description="Helical" evidence="1">
    <location>
        <begin position="104"/>
        <end position="137"/>
    </location>
</feature>
<accession>A0AA86VX19</accession>
<feature type="transmembrane region" description="Helical" evidence="1">
    <location>
        <begin position="21"/>
        <end position="43"/>
    </location>
</feature>
<keyword evidence="3" id="KW-1185">Reference proteome</keyword>
<name>A0AA86VX19_9FABA</name>
<dbReference type="PANTHER" id="PTHR33306:SF41">
    <property type="entry name" value="PROTEIN, PUTATIVE-RELATED"/>
    <property type="match status" value="1"/>
</dbReference>
<reference evidence="2" key="1">
    <citation type="submission" date="2023-10" db="EMBL/GenBank/DDBJ databases">
        <authorList>
            <person name="Domelevo Entfellner J.-B."/>
        </authorList>
    </citation>
    <scope>NUCLEOTIDE SEQUENCE</scope>
</reference>
<keyword evidence="1" id="KW-1133">Transmembrane helix</keyword>
<dbReference type="AlphaFoldDB" id="A0AA86VX19"/>
<dbReference type="Proteomes" id="UP001189624">
    <property type="component" value="Chromosome 3"/>
</dbReference>
<sequence length="140" mass="15734">MASALNERREPEWKKAWPGNTLLSFPPLPVLALVGIVVFWLWLSSQLNNNYLAMQIATTNVTLFLLFLPLVLTLIAQGTRLVLPAPSVMPLHDEDVESESSSMPWGWVISVLMLLVLISYRLHPVFVVAVVFLYVYLLSA</sequence>
<evidence type="ECO:0000313" key="3">
    <source>
        <dbReference type="Proteomes" id="UP001189624"/>
    </source>
</evidence>
<evidence type="ECO:0000256" key="1">
    <source>
        <dbReference type="SAM" id="Phobius"/>
    </source>
</evidence>
<protein>
    <submittedName>
        <fullName evidence="2">Uncharacterized protein</fullName>
    </submittedName>
</protein>
<proteinExistence type="predicted"/>
<organism evidence="2 3">
    <name type="scientific">Sphenostylis stenocarpa</name>
    <dbReference type="NCBI Taxonomy" id="92480"/>
    <lineage>
        <taxon>Eukaryota</taxon>
        <taxon>Viridiplantae</taxon>
        <taxon>Streptophyta</taxon>
        <taxon>Embryophyta</taxon>
        <taxon>Tracheophyta</taxon>
        <taxon>Spermatophyta</taxon>
        <taxon>Magnoliopsida</taxon>
        <taxon>eudicotyledons</taxon>
        <taxon>Gunneridae</taxon>
        <taxon>Pentapetalae</taxon>
        <taxon>rosids</taxon>
        <taxon>fabids</taxon>
        <taxon>Fabales</taxon>
        <taxon>Fabaceae</taxon>
        <taxon>Papilionoideae</taxon>
        <taxon>50 kb inversion clade</taxon>
        <taxon>NPAAA clade</taxon>
        <taxon>indigoferoid/millettioid clade</taxon>
        <taxon>Phaseoleae</taxon>
        <taxon>Sphenostylis</taxon>
    </lineage>
</organism>
<gene>
    <name evidence="2" type="ORF">AYBTSS11_LOCUS7185</name>
</gene>